<accession>A0A562SMP0</accession>
<dbReference type="InterPro" id="IPR001279">
    <property type="entry name" value="Metallo-B-lactamas"/>
</dbReference>
<dbReference type="SUPFAM" id="SSF56281">
    <property type="entry name" value="Metallo-hydrolase/oxidoreductase"/>
    <property type="match status" value="1"/>
</dbReference>
<gene>
    <name evidence="2" type="ORF">LX66_5061</name>
</gene>
<evidence type="ECO:0000259" key="1">
    <source>
        <dbReference type="Pfam" id="PF00753"/>
    </source>
</evidence>
<dbReference type="PANTHER" id="PTHR30619">
    <property type="entry name" value="DNA INTERNALIZATION/COMPETENCE PROTEIN COMEC/REC2"/>
    <property type="match status" value="1"/>
</dbReference>
<evidence type="ECO:0000313" key="3">
    <source>
        <dbReference type="Proteomes" id="UP000316778"/>
    </source>
</evidence>
<sequence length="491" mass="55679">MATPAITHGIRMPLKSDRVAIRMYCLGTGDCFVLKFMSGKARCFTVMIDCGSCKGGPAEFRPFLEDLAAYVNNTIDLLVITHEHNDHVNGFAKHPDIFEAMDIREAWFAWTENPDDPNGRAQELLKQRSHMRLALQNAIQAYKARHEQRELKARSNGHRTFEQLILNNSRAFLNGLNTLAEINLEGAAGGKSLPGMRIIKQLLKKKKTKVRYLDPGDILTLQQAPGIKFHVLGPPSKRDYIFKNGKPGVDTYDKHLALDESSLSVNAFLSLNNSVRNDVPFAVDYLVNGDDTQSIYEDARNEWRRIDNDWLCSAGSLALRLNSHINNTSLALAMESEATGKVLLFPGDAEYGSWESWHEIEKWKSRGKDGKHLAEDLLNRTVFYKVGHHLSYNGTALEKGILMMESEELAAMATLDRRRIAEKWKSTMPNKYLLQELIRRCQGRVFVMDEYQLGNRPSRQLDPLTLGRKVYGEGWSEDGKSILYKQYTISL</sequence>
<feature type="domain" description="Metallo-beta-lactamase" evidence="1">
    <location>
        <begin position="45"/>
        <end position="93"/>
    </location>
</feature>
<dbReference type="InterPro" id="IPR052159">
    <property type="entry name" value="Competence_DNA_uptake"/>
</dbReference>
<protein>
    <recommendedName>
        <fullName evidence="1">Metallo-beta-lactamase domain-containing protein</fullName>
    </recommendedName>
</protein>
<dbReference type="Proteomes" id="UP000316778">
    <property type="component" value="Unassembled WGS sequence"/>
</dbReference>
<comment type="caution">
    <text evidence="2">The sequence shown here is derived from an EMBL/GenBank/DDBJ whole genome shotgun (WGS) entry which is preliminary data.</text>
</comment>
<dbReference type="Gene3D" id="3.60.15.10">
    <property type="entry name" value="Ribonuclease Z/Hydroxyacylglutathione hydrolase-like"/>
    <property type="match status" value="1"/>
</dbReference>
<dbReference type="Pfam" id="PF00753">
    <property type="entry name" value="Lactamase_B"/>
    <property type="match status" value="1"/>
</dbReference>
<name>A0A562SMP0_CHIJA</name>
<dbReference type="AlphaFoldDB" id="A0A562SMP0"/>
<keyword evidence="3" id="KW-1185">Reference proteome</keyword>
<dbReference type="PANTHER" id="PTHR30619:SF1">
    <property type="entry name" value="RECOMBINATION PROTEIN 2"/>
    <property type="match status" value="1"/>
</dbReference>
<dbReference type="InterPro" id="IPR036866">
    <property type="entry name" value="RibonucZ/Hydroxyglut_hydro"/>
</dbReference>
<reference evidence="2 3" key="1">
    <citation type="journal article" date="2013" name="Stand. Genomic Sci.">
        <title>Genomic Encyclopedia of Type Strains, Phase I: The one thousand microbial genomes (KMG-I) project.</title>
        <authorList>
            <person name="Kyrpides N.C."/>
            <person name="Woyke T."/>
            <person name="Eisen J.A."/>
            <person name="Garrity G."/>
            <person name="Lilburn T.G."/>
            <person name="Beck B.J."/>
            <person name="Whitman W.B."/>
            <person name="Hugenholtz P."/>
            <person name="Klenk H.P."/>
        </authorList>
    </citation>
    <scope>NUCLEOTIDE SEQUENCE [LARGE SCALE GENOMIC DNA]</scope>
    <source>
        <strain evidence="2 3">DSM 13484</strain>
    </source>
</reference>
<dbReference type="EMBL" id="VLLG01000006">
    <property type="protein sequence ID" value="TWI82488.1"/>
    <property type="molecule type" value="Genomic_DNA"/>
</dbReference>
<evidence type="ECO:0000313" key="2">
    <source>
        <dbReference type="EMBL" id="TWI82488.1"/>
    </source>
</evidence>
<proteinExistence type="predicted"/>
<organism evidence="2 3">
    <name type="scientific">Chitinophaga japonensis</name>
    <name type="common">Flexibacter japonensis</name>
    <dbReference type="NCBI Taxonomy" id="104662"/>
    <lineage>
        <taxon>Bacteria</taxon>
        <taxon>Pseudomonadati</taxon>
        <taxon>Bacteroidota</taxon>
        <taxon>Chitinophagia</taxon>
        <taxon>Chitinophagales</taxon>
        <taxon>Chitinophagaceae</taxon>
        <taxon>Chitinophaga</taxon>
    </lineage>
</organism>